<reference evidence="1 2" key="1">
    <citation type="submission" date="2020-03" db="EMBL/GenBank/DDBJ databases">
        <title>Dissostichus mawsoni Genome sequencing and assembly.</title>
        <authorList>
            <person name="Park H."/>
        </authorList>
    </citation>
    <scope>NUCLEOTIDE SEQUENCE [LARGE SCALE GENOMIC DNA]</scope>
    <source>
        <strain evidence="1">DM0001</strain>
        <tissue evidence="1">Muscle</tissue>
    </source>
</reference>
<proteinExistence type="predicted"/>
<evidence type="ECO:0000313" key="2">
    <source>
        <dbReference type="Proteomes" id="UP000518266"/>
    </source>
</evidence>
<feature type="non-terminal residue" evidence="1">
    <location>
        <position position="208"/>
    </location>
</feature>
<dbReference type="EMBL" id="JAAKFY010000018">
    <property type="protein sequence ID" value="KAF3843076.1"/>
    <property type="molecule type" value="Genomic_DNA"/>
</dbReference>
<name>A0A7J5Y109_DISMA</name>
<dbReference type="AlphaFoldDB" id="A0A7J5Y109"/>
<dbReference type="Proteomes" id="UP000518266">
    <property type="component" value="Unassembled WGS sequence"/>
</dbReference>
<comment type="caution">
    <text evidence="1">The sequence shown here is derived from an EMBL/GenBank/DDBJ whole genome shotgun (WGS) entry which is preliminary data.</text>
</comment>
<accession>A0A7J5Y109</accession>
<organism evidence="1 2">
    <name type="scientific">Dissostichus mawsoni</name>
    <name type="common">Antarctic cod</name>
    <dbReference type="NCBI Taxonomy" id="36200"/>
    <lineage>
        <taxon>Eukaryota</taxon>
        <taxon>Metazoa</taxon>
        <taxon>Chordata</taxon>
        <taxon>Craniata</taxon>
        <taxon>Vertebrata</taxon>
        <taxon>Euteleostomi</taxon>
        <taxon>Actinopterygii</taxon>
        <taxon>Neopterygii</taxon>
        <taxon>Teleostei</taxon>
        <taxon>Neoteleostei</taxon>
        <taxon>Acanthomorphata</taxon>
        <taxon>Eupercaria</taxon>
        <taxon>Perciformes</taxon>
        <taxon>Notothenioidei</taxon>
        <taxon>Nototheniidae</taxon>
        <taxon>Dissostichus</taxon>
    </lineage>
</organism>
<evidence type="ECO:0000313" key="1">
    <source>
        <dbReference type="EMBL" id="KAF3843076.1"/>
    </source>
</evidence>
<protein>
    <submittedName>
        <fullName evidence="1">Uncharacterized protein</fullName>
    </submittedName>
</protein>
<keyword evidence="2" id="KW-1185">Reference proteome</keyword>
<gene>
    <name evidence="1" type="ORF">F7725_001925</name>
</gene>
<sequence>MTAPFSTKNCTTFLCPFKHAQLRGVSPSLSIELTFRKQKLYGAQVTLAGCHHEEGPALLVADVNISTCPCLTAQKRGETPRRLTCCTTAPCSNRKPDTSIFPGLPLPSALKKRRRILLQSFVLQSAVLLRPLLAPVQLQQVLDDLWVAPQSRMHQGTLPTLIYMINLKGRQRDTTSTLAPNSSSREAISWCPRWHCTQRTGALFNTSV</sequence>